<feature type="transmembrane region" description="Helical" evidence="2">
    <location>
        <begin position="217"/>
        <end position="237"/>
    </location>
</feature>
<feature type="transmembrane region" description="Helical" evidence="2">
    <location>
        <begin position="107"/>
        <end position="123"/>
    </location>
</feature>
<name>A0A226E406_FOLCA</name>
<feature type="transmembrane region" description="Helical" evidence="2">
    <location>
        <begin position="327"/>
        <end position="350"/>
    </location>
</feature>
<dbReference type="Proteomes" id="UP000198287">
    <property type="component" value="Unassembled WGS sequence"/>
</dbReference>
<feature type="transmembrane region" description="Helical" evidence="2">
    <location>
        <begin position="257"/>
        <end position="276"/>
    </location>
</feature>
<feature type="compositionally biased region" description="Polar residues" evidence="1">
    <location>
        <begin position="186"/>
        <end position="198"/>
    </location>
</feature>
<feature type="transmembrane region" description="Helical" evidence="2">
    <location>
        <begin position="68"/>
        <end position="87"/>
    </location>
</feature>
<evidence type="ECO:0000256" key="1">
    <source>
        <dbReference type="SAM" id="MobiDB-lite"/>
    </source>
</evidence>
<dbReference type="EMBL" id="LNIX01000007">
    <property type="protein sequence ID" value="OXA52008.1"/>
    <property type="molecule type" value="Genomic_DNA"/>
</dbReference>
<reference evidence="3 4" key="1">
    <citation type="submission" date="2015-12" db="EMBL/GenBank/DDBJ databases">
        <title>The genome of Folsomia candida.</title>
        <authorList>
            <person name="Faddeeva A."/>
            <person name="Derks M.F."/>
            <person name="Anvar Y."/>
            <person name="Smit S."/>
            <person name="Van Straalen N."/>
            <person name="Roelofs D."/>
        </authorList>
    </citation>
    <scope>NUCLEOTIDE SEQUENCE [LARGE SCALE GENOMIC DNA]</scope>
    <source>
        <strain evidence="3 4">VU population</strain>
        <tissue evidence="3">Whole body</tissue>
    </source>
</reference>
<evidence type="ECO:0000256" key="2">
    <source>
        <dbReference type="SAM" id="Phobius"/>
    </source>
</evidence>
<dbReference type="OMA" id="NESGHAC"/>
<keyword evidence="4" id="KW-1185">Reference proteome</keyword>
<evidence type="ECO:0000313" key="4">
    <source>
        <dbReference type="Proteomes" id="UP000198287"/>
    </source>
</evidence>
<comment type="caution">
    <text evidence="3">The sequence shown here is derived from an EMBL/GenBank/DDBJ whole genome shotgun (WGS) entry which is preliminary data.</text>
</comment>
<evidence type="ECO:0000313" key="3">
    <source>
        <dbReference type="EMBL" id="OXA52008.1"/>
    </source>
</evidence>
<keyword evidence="2" id="KW-0812">Transmembrane</keyword>
<organism evidence="3 4">
    <name type="scientific">Folsomia candida</name>
    <name type="common">Springtail</name>
    <dbReference type="NCBI Taxonomy" id="158441"/>
    <lineage>
        <taxon>Eukaryota</taxon>
        <taxon>Metazoa</taxon>
        <taxon>Ecdysozoa</taxon>
        <taxon>Arthropoda</taxon>
        <taxon>Hexapoda</taxon>
        <taxon>Collembola</taxon>
        <taxon>Entomobryomorpha</taxon>
        <taxon>Isotomoidea</taxon>
        <taxon>Isotomidae</taxon>
        <taxon>Proisotominae</taxon>
        <taxon>Folsomia</taxon>
    </lineage>
</organism>
<dbReference type="STRING" id="158441.A0A226E406"/>
<dbReference type="OrthoDB" id="419711at2759"/>
<dbReference type="PANTHER" id="PTHR12242">
    <property type="entry name" value="OS02G0130600 PROTEIN-RELATED"/>
    <property type="match status" value="1"/>
</dbReference>
<dbReference type="InterPro" id="IPR049352">
    <property type="entry name" value="Rost"/>
</dbReference>
<protein>
    <submittedName>
        <fullName evidence="3">Protein rolling stone</fullName>
    </submittedName>
</protein>
<feature type="region of interest" description="Disordered" evidence="1">
    <location>
        <begin position="170"/>
        <end position="198"/>
    </location>
</feature>
<feature type="transmembrane region" description="Helical" evidence="2">
    <location>
        <begin position="283"/>
        <end position="307"/>
    </location>
</feature>
<gene>
    <name evidence="3" type="ORF">Fcan01_13877</name>
</gene>
<accession>A0A226E406</accession>
<dbReference type="Pfam" id="PF21534">
    <property type="entry name" value="Rost"/>
    <property type="match status" value="1"/>
</dbReference>
<proteinExistence type="predicted"/>
<dbReference type="GO" id="GO:0016020">
    <property type="term" value="C:membrane"/>
    <property type="evidence" value="ECO:0007669"/>
    <property type="project" value="TreeGrafter"/>
</dbReference>
<keyword evidence="2" id="KW-1133">Transmembrane helix</keyword>
<dbReference type="AlphaFoldDB" id="A0A226E406"/>
<keyword evidence="2" id="KW-0472">Membrane</keyword>
<sequence>MSFVKGSHWANKIWSHVTNDFNLDSIQAHHFFCSEWELSSTSQPQNILENGSKSAVNTSSHRVSLPYLIYRAAFMVILLSGITISASCQSHLFHIFLTNWSFTLQNVYGLVLFGIVLWRWWTFKNGVLSPQQKNSTSSSSLLTLGGNNHQSIILELQNEKQQQNGYQNLTSQQNPAAEQDVEKQRGSQGSVKMGTMVNNSETPPELKLLPLTYLEKGVWILMNVVHVLPYCVVLGYWTVVYKYDPDQPTCERFKSHYIVHGATAVLAILDAFIIAIPARPTHFLVPTGLVLFYVVFTCLYEAAGGPYRPGNEFIYSVLNWKSNPKKAIIFSTLAVVVTPIAHTVFCYGVYKLRICLKSLYVRNKYRWSNSEQPN</sequence>
<dbReference type="PANTHER" id="PTHR12242:SF1">
    <property type="entry name" value="MYND-TYPE DOMAIN-CONTAINING PROTEIN"/>
    <property type="match status" value="1"/>
</dbReference>